<sequence length="348" mass="37019">MTTSYLPPVPPSDPGPGAPVRLTARRPADLLAAVPFLLGFHPEESLVALLLQAGRVLLTARYDLGDHAEAGVADLVEQHAPSGVVLVAYCADAVRGRAALQEEVDRLDRSALDAGVELVDVLLVDGRRWWSLACTSGCCPSEGSPYEPGEHPLSAEAVWAGLVARPDRAAVVATVAGPAEEDWPDLRRRVRRIAAGLDRRTRTDRQDALGRAVVAALPRLDAADGARAAGPGDDACLELALLVRDTLVRDVACALVTREDARRHLALWQEVLARTPPELAAAPLCLVGVSAWAGGNGTLLNACCERLGELDPTYPMGRLLTDVSRRALPPAWWDALADGLRRDLGLQG</sequence>
<dbReference type="Proteomes" id="UP001500767">
    <property type="component" value="Unassembled WGS sequence"/>
</dbReference>
<name>A0ABP6YB22_9ACTN</name>
<gene>
    <name evidence="2" type="ORF">GCM10022197_40370</name>
</gene>
<keyword evidence="3" id="KW-1185">Reference proteome</keyword>
<organism evidence="2 3">
    <name type="scientific">Microlunatus spumicola</name>
    <dbReference type="NCBI Taxonomy" id="81499"/>
    <lineage>
        <taxon>Bacteria</taxon>
        <taxon>Bacillati</taxon>
        <taxon>Actinomycetota</taxon>
        <taxon>Actinomycetes</taxon>
        <taxon>Propionibacteriales</taxon>
        <taxon>Propionibacteriaceae</taxon>
        <taxon>Microlunatus</taxon>
    </lineage>
</organism>
<feature type="compositionally biased region" description="Pro residues" evidence="1">
    <location>
        <begin position="7"/>
        <end position="17"/>
    </location>
</feature>
<protein>
    <recommendedName>
        <fullName evidence="4">DUF4192 domain-containing protein</fullName>
    </recommendedName>
</protein>
<dbReference type="InterPro" id="IPR025447">
    <property type="entry name" value="DUF4192"/>
</dbReference>
<dbReference type="RefSeq" id="WP_204913106.1">
    <property type="nucleotide sequence ID" value="NZ_BAAAYR010000007.1"/>
</dbReference>
<accession>A0ABP6YB22</accession>
<feature type="region of interest" description="Disordered" evidence="1">
    <location>
        <begin position="1"/>
        <end position="21"/>
    </location>
</feature>
<proteinExistence type="predicted"/>
<evidence type="ECO:0000313" key="2">
    <source>
        <dbReference type="EMBL" id="GAA3578854.1"/>
    </source>
</evidence>
<evidence type="ECO:0000256" key="1">
    <source>
        <dbReference type="SAM" id="MobiDB-lite"/>
    </source>
</evidence>
<evidence type="ECO:0008006" key="4">
    <source>
        <dbReference type="Google" id="ProtNLM"/>
    </source>
</evidence>
<dbReference type="Pfam" id="PF13830">
    <property type="entry name" value="DUF4192"/>
    <property type="match status" value="1"/>
</dbReference>
<evidence type="ECO:0000313" key="3">
    <source>
        <dbReference type="Proteomes" id="UP001500767"/>
    </source>
</evidence>
<dbReference type="EMBL" id="BAAAYR010000007">
    <property type="protein sequence ID" value="GAA3578854.1"/>
    <property type="molecule type" value="Genomic_DNA"/>
</dbReference>
<comment type="caution">
    <text evidence="2">The sequence shown here is derived from an EMBL/GenBank/DDBJ whole genome shotgun (WGS) entry which is preliminary data.</text>
</comment>
<reference evidence="3" key="1">
    <citation type="journal article" date="2019" name="Int. J. Syst. Evol. Microbiol.">
        <title>The Global Catalogue of Microorganisms (GCM) 10K type strain sequencing project: providing services to taxonomists for standard genome sequencing and annotation.</title>
        <authorList>
            <consortium name="The Broad Institute Genomics Platform"/>
            <consortium name="The Broad Institute Genome Sequencing Center for Infectious Disease"/>
            <person name="Wu L."/>
            <person name="Ma J."/>
        </authorList>
    </citation>
    <scope>NUCLEOTIDE SEQUENCE [LARGE SCALE GENOMIC DNA]</scope>
    <source>
        <strain evidence="3">JCM 16540</strain>
    </source>
</reference>